<keyword evidence="2 5" id="KW-0812">Transmembrane</keyword>
<comment type="subcellular location">
    <subcellularLocation>
        <location evidence="1">Membrane</location>
        <topology evidence="1">Multi-pass membrane protein</topology>
    </subcellularLocation>
</comment>
<dbReference type="AlphaFoldDB" id="A0AA88L143"/>
<keyword evidence="3 5" id="KW-1133">Transmembrane helix</keyword>
<accession>A0AA88L143</accession>
<evidence type="ECO:0000256" key="5">
    <source>
        <dbReference type="SAM" id="Phobius"/>
    </source>
</evidence>
<dbReference type="Proteomes" id="UP001187531">
    <property type="component" value="Unassembled WGS sequence"/>
</dbReference>
<keyword evidence="8" id="KW-1185">Reference proteome</keyword>
<dbReference type="EMBL" id="JAVRJZ010000012">
    <property type="protein sequence ID" value="KAK2715003.1"/>
    <property type="molecule type" value="Genomic_DNA"/>
</dbReference>
<evidence type="ECO:0000256" key="4">
    <source>
        <dbReference type="ARBA" id="ARBA00023136"/>
    </source>
</evidence>
<dbReference type="GO" id="GO:0030552">
    <property type="term" value="F:cAMP binding"/>
    <property type="evidence" value="ECO:0007669"/>
    <property type="project" value="TreeGrafter"/>
</dbReference>
<dbReference type="GO" id="GO:0007507">
    <property type="term" value="P:heart development"/>
    <property type="evidence" value="ECO:0007669"/>
    <property type="project" value="TreeGrafter"/>
</dbReference>
<dbReference type="GO" id="GO:0051146">
    <property type="term" value="P:striated muscle cell differentiation"/>
    <property type="evidence" value="ECO:0007669"/>
    <property type="project" value="TreeGrafter"/>
</dbReference>
<proteinExistence type="predicted"/>
<reference evidence="7" key="1">
    <citation type="submission" date="2023-07" db="EMBL/GenBank/DDBJ databases">
        <title>Chromosome-level genome assembly of Artemia franciscana.</title>
        <authorList>
            <person name="Jo E."/>
        </authorList>
    </citation>
    <scope>NUCLEOTIDE SEQUENCE</scope>
    <source>
        <tissue evidence="7">Whole body</tissue>
    </source>
</reference>
<dbReference type="InterPro" id="IPR006916">
    <property type="entry name" value="POPDC1-3"/>
</dbReference>
<protein>
    <recommendedName>
        <fullName evidence="6">POPDC1-3 domain-containing protein</fullName>
    </recommendedName>
</protein>
<evidence type="ECO:0000313" key="8">
    <source>
        <dbReference type="Proteomes" id="UP001187531"/>
    </source>
</evidence>
<keyword evidence="4 5" id="KW-0472">Membrane</keyword>
<evidence type="ECO:0000256" key="1">
    <source>
        <dbReference type="ARBA" id="ARBA00004141"/>
    </source>
</evidence>
<feature type="transmembrane region" description="Helical" evidence="5">
    <location>
        <begin position="47"/>
        <end position="69"/>
    </location>
</feature>
<evidence type="ECO:0000256" key="3">
    <source>
        <dbReference type="ARBA" id="ARBA00022989"/>
    </source>
</evidence>
<dbReference type="PANTHER" id="PTHR12101:SF30">
    <property type="entry name" value="POPEYE DOMAIN-CONTAINING PROTEIN 3-LIKE PROTEIN"/>
    <property type="match status" value="1"/>
</dbReference>
<dbReference type="Pfam" id="PF04831">
    <property type="entry name" value="POPDC1-3"/>
    <property type="match status" value="1"/>
</dbReference>
<comment type="caution">
    <text evidence="7">The sequence shown here is derived from an EMBL/GenBank/DDBJ whole genome shotgun (WGS) entry which is preliminary data.</text>
</comment>
<dbReference type="InterPro" id="IPR055272">
    <property type="entry name" value="POPDC1-3_dom"/>
</dbReference>
<gene>
    <name evidence="7" type="ORF">QYM36_009860</name>
</gene>
<dbReference type="GO" id="GO:0042391">
    <property type="term" value="P:regulation of membrane potential"/>
    <property type="evidence" value="ECO:0007669"/>
    <property type="project" value="TreeGrafter"/>
</dbReference>
<dbReference type="PANTHER" id="PTHR12101">
    <property type="entry name" value="POPEYE DOMAIN CONTAINING PROTEIN"/>
    <property type="match status" value="1"/>
</dbReference>
<organism evidence="7 8">
    <name type="scientific">Artemia franciscana</name>
    <name type="common">Brine shrimp</name>
    <name type="synonym">Artemia sanfranciscana</name>
    <dbReference type="NCBI Taxonomy" id="6661"/>
    <lineage>
        <taxon>Eukaryota</taxon>
        <taxon>Metazoa</taxon>
        <taxon>Ecdysozoa</taxon>
        <taxon>Arthropoda</taxon>
        <taxon>Crustacea</taxon>
        <taxon>Branchiopoda</taxon>
        <taxon>Anostraca</taxon>
        <taxon>Artemiidae</taxon>
        <taxon>Artemia</taxon>
    </lineage>
</organism>
<evidence type="ECO:0000259" key="6">
    <source>
        <dbReference type="Pfam" id="PF04831"/>
    </source>
</evidence>
<feature type="transmembrane region" description="Helical" evidence="5">
    <location>
        <begin position="75"/>
        <end position="96"/>
    </location>
</feature>
<dbReference type="GO" id="GO:0042383">
    <property type="term" value="C:sarcolemma"/>
    <property type="evidence" value="ECO:0007669"/>
    <property type="project" value="TreeGrafter"/>
</dbReference>
<name>A0AA88L143_ARTSF</name>
<evidence type="ECO:0000256" key="2">
    <source>
        <dbReference type="ARBA" id="ARBA00022692"/>
    </source>
</evidence>
<sequence length="313" mass="35765">MEYALNTTWANFLLPCPYWRESQHILFQLANGCFFFSSLAPNSKKGILFLHTFFIAGFFLYSTWSWNIICAPDVFSWTFGFMILNLAQVIHGVYILRPVKLDAELEPIYKNLFEPLGVERKSFKKFVCSEYAQVSALNLGDPYALQNLTRSDRLGLLLSGKANVFSDRTLLHSVEPFQFLDSPEFQSCQPLLDDKFKVSIVATMPSRYIWWSRSSMEYILVKEPQVAIALSLLVARDVTSKLAAMNDKISYEKGYRVDMRLHCISFSPVPKSIGKMGSYYSDTFSSPKKLAFKVSSTYSFMQNGNIMLDESSI</sequence>
<feature type="domain" description="POPDC1-3" evidence="6">
    <location>
        <begin position="23"/>
        <end position="248"/>
    </location>
</feature>
<evidence type="ECO:0000313" key="7">
    <source>
        <dbReference type="EMBL" id="KAK2715003.1"/>
    </source>
</evidence>